<dbReference type="PROSITE" id="PS01319">
    <property type="entry name" value="RBFA"/>
    <property type="match status" value="1"/>
</dbReference>
<accession>A0AA45C8T0</accession>
<evidence type="ECO:0000256" key="1">
    <source>
        <dbReference type="ARBA" id="ARBA00022517"/>
    </source>
</evidence>
<reference evidence="3 4" key="1">
    <citation type="submission" date="2018-05" db="EMBL/GenBank/DDBJ databases">
        <title>Genomic Encyclopedia of Type Strains, Phase IV (KMG-IV): sequencing the most valuable type-strain genomes for metagenomic binning, comparative biology and taxonomic classification.</title>
        <authorList>
            <person name="Goeker M."/>
        </authorList>
    </citation>
    <scope>NUCLEOTIDE SEQUENCE [LARGE SCALE GENOMIC DNA]</scope>
    <source>
        <strain evidence="3 4">DSM 24906</strain>
    </source>
</reference>
<dbReference type="InterPro" id="IPR020053">
    <property type="entry name" value="Ribosome-bd_factorA_CS"/>
</dbReference>
<comment type="subunit">
    <text evidence="2">Monomer. Binds 30S ribosomal subunits, but not 50S ribosomal subunits or 70S ribosomes.</text>
</comment>
<dbReference type="EMBL" id="QGGI01000002">
    <property type="protein sequence ID" value="PWJ96226.1"/>
    <property type="molecule type" value="Genomic_DNA"/>
</dbReference>
<organism evidence="3 4">
    <name type="scientific">Oceanotoga teriensis</name>
    <dbReference type="NCBI Taxonomy" id="515440"/>
    <lineage>
        <taxon>Bacteria</taxon>
        <taxon>Thermotogati</taxon>
        <taxon>Thermotogota</taxon>
        <taxon>Thermotogae</taxon>
        <taxon>Petrotogales</taxon>
        <taxon>Petrotogaceae</taxon>
        <taxon>Oceanotoga</taxon>
    </lineage>
</organism>
<dbReference type="InterPro" id="IPR015946">
    <property type="entry name" value="KH_dom-like_a/b"/>
</dbReference>
<dbReference type="InterPro" id="IPR023799">
    <property type="entry name" value="RbfA_dom_sf"/>
</dbReference>
<comment type="similarity">
    <text evidence="2">Belongs to the RbfA family.</text>
</comment>
<comment type="caution">
    <text evidence="3">The sequence shown here is derived from an EMBL/GenBank/DDBJ whole genome shotgun (WGS) entry which is preliminary data.</text>
</comment>
<evidence type="ECO:0000256" key="2">
    <source>
        <dbReference type="HAMAP-Rule" id="MF_00003"/>
    </source>
</evidence>
<name>A0AA45C8T0_9BACT</name>
<dbReference type="NCBIfam" id="TIGR00082">
    <property type="entry name" value="rbfA"/>
    <property type="match status" value="1"/>
</dbReference>
<dbReference type="PANTHER" id="PTHR33515:SF1">
    <property type="entry name" value="RIBOSOME-BINDING FACTOR A, CHLOROPLASTIC-RELATED"/>
    <property type="match status" value="1"/>
</dbReference>
<proteinExistence type="inferred from homology"/>
<dbReference type="HAMAP" id="MF_00003">
    <property type="entry name" value="RbfA"/>
    <property type="match status" value="1"/>
</dbReference>
<evidence type="ECO:0000313" key="3">
    <source>
        <dbReference type="EMBL" id="PWJ96226.1"/>
    </source>
</evidence>
<sequence>MAGFKIQMLESQIMKLLNSNISSLRNDKLRGQLFTINKVKLAKDKSYADIFVSTLNGNIEKILDGLNESKGYLRTLIAKNIRMYKAPELRIHKDEGIEASIRINNLLNNIEIKDENDE</sequence>
<dbReference type="InterPro" id="IPR000238">
    <property type="entry name" value="RbfA"/>
</dbReference>
<dbReference type="RefSeq" id="WP_109603846.1">
    <property type="nucleotide sequence ID" value="NZ_JAMHJO010000001.1"/>
</dbReference>
<dbReference type="PANTHER" id="PTHR33515">
    <property type="entry name" value="RIBOSOME-BINDING FACTOR A, CHLOROPLASTIC-RELATED"/>
    <property type="match status" value="1"/>
</dbReference>
<keyword evidence="2" id="KW-0963">Cytoplasm</keyword>
<gene>
    <name evidence="2" type="primary">rbfA</name>
    <name evidence="3" type="ORF">C7380_102143</name>
</gene>
<dbReference type="GO" id="GO:0043024">
    <property type="term" value="F:ribosomal small subunit binding"/>
    <property type="evidence" value="ECO:0007669"/>
    <property type="project" value="TreeGrafter"/>
</dbReference>
<comment type="function">
    <text evidence="2">One of several proteins that assist in the late maturation steps of the functional core of the 30S ribosomal subunit. Associates with free 30S ribosomal subunits (but not with 30S subunits that are part of 70S ribosomes or polysomes). Required for efficient processing of 16S rRNA. May interact with the 5'-terminal helix region of 16S rRNA.</text>
</comment>
<dbReference type="Gene3D" id="3.30.300.20">
    <property type="match status" value="1"/>
</dbReference>
<keyword evidence="4" id="KW-1185">Reference proteome</keyword>
<evidence type="ECO:0000313" key="4">
    <source>
        <dbReference type="Proteomes" id="UP000245921"/>
    </source>
</evidence>
<dbReference type="AlphaFoldDB" id="A0AA45C8T0"/>
<dbReference type="Proteomes" id="UP000245921">
    <property type="component" value="Unassembled WGS sequence"/>
</dbReference>
<keyword evidence="1 2" id="KW-0690">Ribosome biogenesis</keyword>
<dbReference type="GO" id="GO:0005829">
    <property type="term" value="C:cytosol"/>
    <property type="evidence" value="ECO:0007669"/>
    <property type="project" value="TreeGrafter"/>
</dbReference>
<dbReference type="Pfam" id="PF02033">
    <property type="entry name" value="RBFA"/>
    <property type="match status" value="1"/>
</dbReference>
<dbReference type="SUPFAM" id="SSF89919">
    <property type="entry name" value="Ribosome-binding factor A, RbfA"/>
    <property type="match status" value="1"/>
</dbReference>
<comment type="subcellular location">
    <subcellularLocation>
        <location evidence="2">Cytoplasm</location>
    </subcellularLocation>
</comment>
<dbReference type="GO" id="GO:0030490">
    <property type="term" value="P:maturation of SSU-rRNA"/>
    <property type="evidence" value="ECO:0007669"/>
    <property type="project" value="UniProtKB-UniRule"/>
</dbReference>
<protein>
    <recommendedName>
        <fullName evidence="2">Ribosome-binding factor A</fullName>
    </recommendedName>
</protein>